<protein>
    <submittedName>
        <fullName evidence="4">Decaheme c-type cytochrome, DmsE family</fullName>
    </submittedName>
</protein>
<dbReference type="GO" id="GO:0016491">
    <property type="term" value="F:oxidoreductase activity"/>
    <property type="evidence" value="ECO:0007669"/>
    <property type="project" value="TreeGrafter"/>
</dbReference>
<proteinExistence type="predicted"/>
<dbReference type="EMBL" id="FTMD01000005">
    <property type="protein sequence ID" value="SIQ61574.1"/>
    <property type="molecule type" value="Genomic_DNA"/>
</dbReference>
<feature type="chain" id="PRO_5009938633" evidence="2">
    <location>
        <begin position="35"/>
        <end position="359"/>
    </location>
</feature>
<name>A0A1N6U7M3_9RHOO</name>
<accession>A0A1N6U7M3</accession>
<dbReference type="AlphaFoldDB" id="A0A1N6U7M3"/>
<feature type="domain" description="Doubled CXXCH motif" evidence="3">
    <location>
        <begin position="275"/>
        <end position="311"/>
    </location>
</feature>
<dbReference type="Gene3D" id="1.10.1130.10">
    <property type="entry name" value="Flavocytochrome C3, Chain A"/>
    <property type="match status" value="1"/>
</dbReference>
<dbReference type="InterPro" id="IPR020015">
    <property type="entry name" value="Decahaem_cyt-c_DmsE"/>
</dbReference>
<dbReference type="PANTHER" id="PTHR35038:SF6">
    <property type="entry name" value="SURFACE LOCALIZED DECAHEME CYTOCHROME C LIPOPROTEIN"/>
    <property type="match status" value="1"/>
</dbReference>
<dbReference type="InterPro" id="IPR036280">
    <property type="entry name" value="Multihaem_cyt_sf"/>
</dbReference>
<evidence type="ECO:0000256" key="1">
    <source>
        <dbReference type="ARBA" id="ARBA00022729"/>
    </source>
</evidence>
<sequence>MKTGTRFTRLFASRGVRLTAGLLLIHLGVGLAQAAVPPASAANAPLIRFAEGAEYIGEERCLACHTVENDKFSHTTHAKAFRLNPKNDLERRGCEACHGPGSRHANENYMDKSLIVSFTRESTKAGEQQKDKSLIVGFTREATKPGEAANSNGPDQSNAVCLQCHDGNQRIFWRSSTHQTNGLACTDCHNPMAKFSATGLQKANSISETCYSCHQQQRMEFRKRSHMPLPEGKMSCVDCHNPHGSPTKPLLKADTVNQLCYSCHQEKRGPFVWEHAPVRESCLNCHSPHGSNQEKLLTTPRPFLCQQCHTHTTHQNNLLTQANTASGTLPDERVTGRGCSTCHAQVHGSNHPAGARMHR</sequence>
<dbReference type="NCBIfam" id="TIGR01905">
    <property type="entry name" value="paired_CXXCH_1"/>
    <property type="match status" value="2"/>
</dbReference>
<dbReference type="PANTHER" id="PTHR35038">
    <property type="entry name" value="DISSIMILATORY SULFITE REDUCTASE SIRA"/>
    <property type="match status" value="1"/>
</dbReference>
<dbReference type="InterPro" id="IPR010177">
    <property type="entry name" value="Paired_CXXCH_1"/>
</dbReference>
<dbReference type="Pfam" id="PF09699">
    <property type="entry name" value="Paired_CXXCH_1"/>
    <property type="match status" value="3"/>
</dbReference>
<dbReference type="Proteomes" id="UP000186819">
    <property type="component" value="Unassembled WGS sequence"/>
</dbReference>
<organism evidence="4 5">
    <name type="scientific">Aromatoleum tolulyticum</name>
    <dbReference type="NCBI Taxonomy" id="34027"/>
    <lineage>
        <taxon>Bacteria</taxon>
        <taxon>Pseudomonadati</taxon>
        <taxon>Pseudomonadota</taxon>
        <taxon>Betaproteobacteria</taxon>
        <taxon>Rhodocyclales</taxon>
        <taxon>Rhodocyclaceae</taxon>
        <taxon>Aromatoleum</taxon>
    </lineage>
</organism>
<evidence type="ECO:0000256" key="2">
    <source>
        <dbReference type="SAM" id="SignalP"/>
    </source>
</evidence>
<feature type="domain" description="Doubled CXXCH motif" evidence="3">
    <location>
        <begin position="184"/>
        <end position="218"/>
    </location>
</feature>
<dbReference type="Gene3D" id="3.90.10.10">
    <property type="entry name" value="Cytochrome C3"/>
    <property type="match status" value="2"/>
</dbReference>
<dbReference type="RefSeq" id="WP_076601929.1">
    <property type="nucleotide sequence ID" value="NZ_FTMD01000005.1"/>
</dbReference>
<gene>
    <name evidence="4" type="ORF">SAMN05421829_105256</name>
</gene>
<dbReference type="InterPro" id="IPR051829">
    <property type="entry name" value="Multiheme_Cytochr_ET"/>
</dbReference>
<dbReference type="OrthoDB" id="9814800at2"/>
<feature type="domain" description="Doubled CXXCH motif" evidence="3">
    <location>
        <begin position="226"/>
        <end position="268"/>
    </location>
</feature>
<evidence type="ECO:0000313" key="5">
    <source>
        <dbReference type="Proteomes" id="UP000186819"/>
    </source>
</evidence>
<keyword evidence="5" id="KW-1185">Reference proteome</keyword>
<dbReference type="NCBIfam" id="TIGR03508">
    <property type="entry name" value="decahem_SO"/>
    <property type="match status" value="1"/>
</dbReference>
<evidence type="ECO:0000259" key="3">
    <source>
        <dbReference type="Pfam" id="PF09699"/>
    </source>
</evidence>
<dbReference type="STRING" id="34027.SAMN05421829_105256"/>
<evidence type="ECO:0000313" key="4">
    <source>
        <dbReference type="EMBL" id="SIQ61574.1"/>
    </source>
</evidence>
<dbReference type="SUPFAM" id="SSF48695">
    <property type="entry name" value="Multiheme cytochromes"/>
    <property type="match status" value="1"/>
</dbReference>
<keyword evidence="1 2" id="KW-0732">Signal</keyword>
<feature type="signal peptide" evidence="2">
    <location>
        <begin position="1"/>
        <end position="34"/>
    </location>
</feature>
<reference evidence="5" key="1">
    <citation type="submission" date="2017-01" db="EMBL/GenBank/DDBJ databases">
        <authorList>
            <person name="Varghese N."/>
            <person name="Submissions S."/>
        </authorList>
    </citation>
    <scope>NUCLEOTIDE SEQUENCE [LARGE SCALE GENOMIC DNA]</scope>
    <source>
        <strain evidence="5">ATCC 51758</strain>
    </source>
</reference>